<dbReference type="GO" id="GO:0071949">
    <property type="term" value="F:FAD binding"/>
    <property type="evidence" value="ECO:0007669"/>
    <property type="project" value="InterPro"/>
</dbReference>
<gene>
    <name evidence="5" type="ORF">BDW42DRAFT_36671</name>
</gene>
<evidence type="ECO:0000256" key="2">
    <source>
        <dbReference type="ARBA" id="ARBA00022827"/>
    </source>
</evidence>
<keyword evidence="1" id="KW-0285">Flavoprotein</keyword>
<dbReference type="InterPro" id="IPR050641">
    <property type="entry name" value="RIFMO-like"/>
</dbReference>
<dbReference type="InterPro" id="IPR002938">
    <property type="entry name" value="FAD-bd"/>
</dbReference>
<dbReference type="Gene3D" id="3.40.30.120">
    <property type="match status" value="1"/>
</dbReference>
<dbReference type="PANTHER" id="PTHR43004:SF21">
    <property type="entry name" value="FAD-BINDING DOMAIN-CONTAINING PROTEIN-RELATED"/>
    <property type="match status" value="1"/>
</dbReference>
<evidence type="ECO:0000256" key="1">
    <source>
        <dbReference type="ARBA" id="ARBA00022630"/>
    </source>
</evidence>
<protein>
    <submittedName>
        <fullName evidence="5">FAD binding domain-domain-containing protein</fullName>
    </submittedName>
</protein>
<dbReference type="OrthoDB" id="2096480at2759"/>
<feature type="domain" description="FAD-binding" evidence="4">
    <location>
        <begin position="14"/>
        <end position="380"/>
    </location>
</feature>
<dbReference type="EMBL" id="KZ559510">
    <property type="protein sequence ID" value="PLN84638.1"/>
    <property type="molecule type" value="Genomic_DNA"/>
</dbReference>
<keyword evidence="2" id="KW-0274">FAD</keyword>
<dbReference type="Proteomes" id="UP000235023">
    <property type="component" value="Unassembled WGS sequence"/>
</dbReference>
<dbReference type="Pfam" id="PF21274">
    <property type="entry name" value="Rng_hyd_C"/>
    <property type="match status" value="1"/>
</dbReference>
<sequence>MKMGDYNPLSNWDVPITVVGAGPVGMLLALQLDRLGIPHLLAERNLHTTQWPKMDLTSTRSMEILRVLGLANEYRALEGSVDVDANFDCVFPTRVLGDGRKVLGEWKLPSVRAQMAEIRQNNDGSQPAEPGQRCTQIVFEAWVKDIVRTRTSCVQSRFGWTYVGHEETRDGIATTFVDQAGVTHVIRSKYLVACDGGGSRVRKAAGIKMIGGPMPLQLHLVHFKSQELARELDGRRFWHAFPIHGGFLIDQDGRDTFTAHFAVDQLPPGPIDPYELVYRVLGGFDQKHAIKIDEILVHSNWNPNFAVAECYHSESLKVFLAGDAAHRNPPHGGYGMNSGVADAFDLGWRLAALLKGYGGDLLLRSYDLERRPMMIKALERSHRHAMEHVKFHTMLPADRTILEQETPEAEALRRQIRDFLTASGPDTIDRGVELDLRYHSPVIYQDGSPEREWSPRRYVPSTRPGSRVPHVFLRDGTTSIYDLFGREWTLVHFVDGDDDSSASEVFSTAADQLEFPLKRVILRDEPHARRIWERPLVLVRPDTHVAWRGTEEELARQDVLEILSVVSGNVPFSGYQPMSGVYVEEFKKLVAPFWSRDENANSQASIAGEDF</sequence>
<dbReference type="InterPro" id="IPR036188">
    <property type="entry name" value="FAD/NAD-bd_sf"/>
</dbReference>
<evidence type="ECO:0000259" key="4">
    <source>
        <dbReference type="Pfam" id="PF01494"/>
    </source>
</evidence>
<name>A0A2J5I4G1_9EURO</name>
<dbReference type="AlphaFoldDB" id="A0A2J5I4G1"/>
<organism evidence="5 6">
    <name type="scientific">Aspergillus taichungensis</name>
    <dbReference type="NCBI Taxonomy" id="482145"/>
    <lineage>
        <taxon>Eukaryota</taxon>
        <taxon>Fungi</taxon>
        <taxon>Dikarya</taxon>
        <taxon>Ascomycota</taxon>
        <taxon>Pezizomycotina</taxon>
        <taxon>Eurotiomycetes</taxon>
        <taxon>Eurotiomycetidae</taxon>
        <taxon>Eurotiales</taxon>
        <taxon>Aspergillaceae</taxon>
        <taxon>Aspergillus</taxon>
        <taxon>Aspergillus subgen. Circumdati</taxon>
    </lineage>
</organism>
<accession>A0A2J5I4G1</accession>
<dbReference type="Pfam" id="PF01494">
    <property type="entry name" value="FAD_binding_3"/>
    <property type="match status" value="1"/>
</dbReference>
<evidence type="ECO:0000313" key="5">
    <source>
        <dbReference type="EMBL" id="PLN84638.1"/>
    </source>
</evidence>
<evidence type="ECO:0000313" key="6">
    <source>
        <dbReference type="Proteomes" id="UP000235023"/>
    </source>
</evidence>
<dbReference type="SUPFAM" id="SSF51905">
    <property type="entry name" value="FAD/NAD(P)-binding domain"/>
    <property type="match status" value="1"/>
</dbReference>
<evidence type="ECO:0000256" key="3">
    <source>
        <dbReference type="ARBA" id="ARBA00023002"/>
    </source>
</evidence>
<proteinExistence type="predicted"/>
<dbReference type="PRINTS" id="PR00420">
    <property type="entry name" value="RNGMNOXGNASE"/>
</dbReference>
<dbReference type="PANTHER" id="PTHR43004">
    <property type="entry name" value="TRK SYSTEM POTASSIUM UPTAKE PROTEIN"/>
    <property type="match status" value="1"/>
</dbReference>
<dbReference type="GO" id="GO:0016709">
    <property type="term" value="F:oxidoreductase activity, acting on paired donors, with incorporation or reduction of molecular oxygen, NAD(P)H as one donor, and incorporation of one atom of oxygen"/>
    <property type="evidence" value="ECO:0007669"/>
    <property type="project" value="UniProtKB-ARBA"/>
</dbReference>
<keyword evidence="6" id="KW-1185">Reference proteome</keyword>
<keyword evidence="3" id="KW-0560">Oxidoreductase</keyword>
<dbReference type="Gene3D" id="3.50.50.60">
    <property type="entry name" value="FAD/NAD(P)-binding domain"/>
    <property type="match status" value="1"/>
</dbReference>
<reference evidence="6" key="1">
    <citation type="submission" date="2017-12" db="EMBL/GenBank/DDBJ databases">
        <authorList>
            <consortium name="DOE Joint Genome Institute"/>
            <person name="Mondo S.J."/>
            <person name="Kjaerbolling I."/>
            <person name="Vesth T.C."/>
            <person name="Frisvad J.C."/>
            <person name="Nybo J.L."/>
            <person name="Theobald S."/>
            <person name="Kuo A."/>
            <person name="Bowyer P."/>
            <person name="Matsuda Y."/>
            <person name="Lyhne E.K."/>
            <person name="Kogle M.E."/>
            <person name="Clum A."/>
            <person name="Lipzen A."/>
            <person name="Salamov A."/>
            <person name="Ngan C.Y."/>
            <person name="Daum C."/>
            <person name="Chiniquy J."/>
            <person name="Barry K."/>
            <person name="LaButti K."/>
            <person name="Haridas S."/>
            <person name="Simmons B.A."/>
            <person name="Magnuson J.K."/>
            <person name="Mortensen U.H."/>
            <person name="Larsen T.O."/>
            <person name="Grigoriev I.V."/>
            <person name="Baker S.E."/>
            <person name="Andersen M.R."/>
            <person name="Nordberg H.P."/>
            <person name="Cantor M.N."/>
            <person name="Hua S.X."/>
        </authorList>
    </citation>
    <scope>NUCLEOTIDE SEQUENCE [LARGE SCALE GENOMIC DNA]</scope>
    <source>
        <strain evidence="6">IBT 19404</strain>
    </source>
</reference>
<dbReference type="Gene3D" id="3.30.9.10">
    <property type="entry name" value="D-Amino Acid Oxidase, subunit A, domain 2"/>
    <property type="match status" value="1"/>
</dbReference>